<name>A0A645A300_9ZZZZ</name>
<accession>A0A645A300</accession>
<gene>
    <name evidence="1" type="ORF">SDC9_91919</name>
</gene>
<reference evidence="1" key="1">
    <citation type="submission" date="2019-08" db="EMBL/GenBank/DDBJ databases">
        <authorList>
            <person name="Kucharzyk K."/>
            <person name="Murdoch R.W."/>
            <person name="Higgins S."/>
            <person name="Loffler F."/>
        </authorList>
    </citation>
    <scope>NUCLEOTIDE SEQUENCE</scope>
</reference>
<proteinExistence type="predicted"/>
<comment type="caution">
    <text evidence="1">The sequence shown here is derived from an EMBL/GenBank/DDBJ whole genome shotgun (WGS) entry which is preliminary data.</text>
</comment>
<evidence type="ECO:0000313" key="1">
    <source>
        <dbReference type="EMBL" id="MPM45233.1"/>
    </source>
</evidence>
<protein>
    <submittedName>
        <fullName evidence="1">Uncharacterized protein</fullName>
    </submittedName>
</protein>
<dbReference type="AlphaFoldDB" id="A0A645A300"/>
<organism evidence="1">
    <name type="scientific">bioreactor metagenome</name>
    <dbReference type="NCBI Taxonomy" id="1076179"/>
    <lineage>
        <taxon>unclassified sequences</taxon>
        <taxon>metagenomes</taxon>
        <taxon>ecological metagenomes</taxon>
    </lineage>
</organism>
<dbReference type="EMBL" id="VSSQ01010793">
    <property type="protein sequence ID" value="MPM45233.1"/>
    <property type="molecule type" value="Genomic_DNA"/>
</dbReference>
<sequence>MFQAGSYGKALIKSLSLITTHGSLTKDSIRIRVFSISFGNTPPTGITAHINHRGKGPIDTTQLCLLRGNTAALFHQSGVPTACLGKRYGENGAEPMYGIISEKDGYAQPGVFHGMALHPVSQIGLRSKINK</sequence>